<dbReference type="EMBL" id="JAAVNE010000051">
    <property type="protein sequence ID" value="NKC33697.1"/>
    <property type="molecule type" value="Genomic_DNA"/>
</dbReference>
<reference evidence="1 2" key="1">
    <citation type="submission" date="2020-03" db="EMBL/GenBank/DDBJ databases">
        <title>Roseomonas selenitidurans sp. nov. isolated from urban soil.</title>
        <authorList>
            <person name="Liu H."/>
        </authorList>
    </citation>
    <scope>NUCLEOTIDE SEQUENCE [LARGE SCALE GENOMIC DNA]</scope>
    <source>
        <strain evidence="1 2">BU-1</strain>
    </source>
</reference>
<dbReference type="Proteomes" id="UP000787635">
    <property type="component" value="Unassembled WGS sequence"/>
</dbReference>
<dbReference type="RefSeq" id="WP_168034420.1">
    <property type="nucleotide sequence ID" value="NZ_JAAVNE010000051.1"/>
</dbReference>
<sequence length="31" mass="3109">MLGAQAGVEGVVLVTADPLVARYGPEILLVG</sequence>
<evidence type="ECO:0000313" key="1">
    <source>
        <dbReference type="EMBL" id="NKC33697.1"/>
    </source>
</evidence>
<evidence type="ECO:0000313" key="2">
    <source>
        <dbReference type="Proteomes" id="UP000787635"/>
    </source>
</evidence>
<protein>
    <submittedName>
        <fullName evidence="1">Type II toxin-antitoxin system VapC family toxin</fullName>
    </submittedName>
</protein>
<keyword evidence="2" id="KW-1185">Reference proteome</keyword>
<name>A0ABX1EDT1_9PROT</name>
<proteinExistence type="predicted"/>
<organism evidence="1 2">
    <name type="scientific">Falsiroseomonas selenitidurans</name>
    <dbReference type="NCBI Taxonomy" id="2716335"/>
    <lineage>
        <taxon>Bacteria</taxon>
        <taxon>Pseudomonadati</taxon>
        <taxon>Pseudomonadota</taxon>
        <taxon>Alphaproteobacteria</taxon>
        <taxon>Acetobacterales</taxon>
        <taxon>Roseomonadaceae</taxon>
        <taxon>Falsiroseomonas</taxon>
    </lineage>
</organism>
<gene>
    <name evidence="1" type="ORF">HEQ75_22735</name>
</gene>
<accession>A0ABX1EDT1</accession>
<comment type="caution">
    <text evidence="1">The sequence shown here is derived from an EMBL/GenBank/DDBJ whole genome shotgun (WGS) entry which is preliminary data.</text>
</comment>